<evidence type="ECO:0000313" key="1">
    <source>
        <dbReference type="EMBL" id="KAF2450246.1"/>
    </source>
</evidence>
<organism evidence="1 2">
    <name type="scientific">Karstenula rhodostoma CBS 690.94</name>
    <dbReference type="NCBI Taxonomy" id="1392251"/>
    <lineage>
        <taxon>Eukaryota</taxon>
        <taxon>Fungi</taxon>
        <taxon>Dikarya</taxon>
        <taxon>Ascomycota</taxon>
        <taxon>Pezizomycotina</taxon>
        <taxon>Dothideomycetes</taxon>
        <taxon>Pleosporomycetidae</taxon>
        <taxon>Pleosporales</taxon>
        <taxon>Massarineae</taxon>
        <taxon>Didymosphaeriaceae</taxon>
        <taxon>Karstenula</taxon>
    </lineage>
</organism>
<name>A0A9P4UH39_9PLEO</name>
<accession>A0A9P4UH39</accession>
<keyword evidence="2" id="KW-1185">Reference proteome</keyword>
<sequence>MFYGASPRAWGFKVRRSTASHCLIASCIGLPWQRCLPSYKARGVPEARVLSFPFGSCDRFRPVCCLTTLSLFTLPSLHAPLLDAATRLTN</sequence>
<dbReference type="AlphaFoldDB" id="A0A9P4UH39"/>
<gene>
    <name evidence="1" type="ORF">P171DRAFT_136731</name>
</gene>
<protein>
    <submittedName>
        <fullName evidence="1">Uncharacterized protein</fullName>
    </submittedName>
</protein>
<proteinExistence type="predicted"/>
<dbReference type="Proteomes" id="UP000799764">
    <property type="component" value="Unassembled WGS sequence"/>
</dbReference>
<reference evidence="1" key="1">
    <citation type="journal article" date="2020" name="Stud. Mycol.">
        <title>101 Dothideomycetes genomes: a test case for predicting lifestyles and emergence of pathogens.</title>
        <authorList>
            <person name="Haridas S."/>
            <person name="Albert R."/>
            <person name="Binder M."/>
            <person name="Bloem J."/>
            <person name="Labutti K."/>
            <person name="Salamov A."/>
            <person name="Andreopoulos B."/>
            <person name="Baker S."/>
            <person name="Barry K."/>
            <person name="Bills G."/>
            <person name="Bluhm B."/>
            <person name="Cannon C."/>
            <person name="Castanera R."/>
            <person name="Culley D."/>
            <person name="Daum C."/>
            <person name="Ezra D."/>
            <person name="Gonzalez J."/>
            <person name="Henrissat B."/>
            <person name="Kuo A."/>
            <person name="Liang C."/>
            <person name="Lipzen A."/>
            <person name="Lutzoni F."/>
            <person name="Magnuson J."/>
            <person name="Mondo S."/>
            <person name="Nolan M."/>
            <person name="Ohm R."/>
            <person name="Pangilinan J."/>
            <person name="Park H.-J."/>
            <person name="Ramirez L."/>
            <person name="Alfaro M."/>
            <person name="Sun H."/>
            <person name="Tritt A."/>
            <person name="Yoshinaga Y."/>
            <person name="Zwiers L.-H."/>
            <person name="Turgeon B."/>
            <person name="Goodwin S."/>
            <person name="Spatafora J."/>
            <person name="Crous P."/>
            <person name="Grigoriev I."/>
        </authorList>
    </citation>
    <scope>NUCLEOTIDE SEQUENCE</scope>
    <source>
        <strain evidence="1">CBS 690.94</strain>
    </source>
</reference>
<evidence type="ECO:0000313" key="2">
    <source>
        <dbReference type="Proteomes" id="UP000799764"/>
    </source>
</evidence>
<comment type="caution">
    <text evidence="1">The sequence shown here is derived from an EMBL/GenBank/DDBJ whole genome shotgun (WGS) entry which is preliminary data.</text>
</comment>
<dbReference type="EMBL" id="MU001493">
    <property type="protein sequence ID" value="KAF2450246.1"/>
    <property type="molecule type" value="Genomic_DNA"/>
</dbReference>